<sequence length="46" mass="5429">MVLTNALNRKMNTFFFPSFTPQSLVPIIRSRWQRMAPCNALRTLCR</sequence>
<reference evidence="1" key="2">
    <citation type="journal article" date="2015" name="Data Brief">
        <title>Shoot transcriptome of the giant reed, Arundo donax.</title>
        <authorList>
            <person name="Barrero R.A."/>
            <person name="Guerrero F.D."/>
            <person name="Moolhuijzen P."/>
            <person name="Goolsby J.A."/>
            <person name="Tidwell J."/>
            <person name="Bellgard S.E."/>
            <person name="Bellgard M.I."/>
        </authorList>
    </citation>
    <scope>NUCLEOTIDE SEQUENCE</scope>
    <source>
        <tissue evidence="1">Shoot tissue taken approximately 20 cm above the soil surface</tissue>
    </source>
</reference>
<accession>A0A0A9DA72</accession>
<evidence type="ECO:0000313" key="1">
    <source>
        <dbReference type="EMBL" id="JAD82560.1"/>
    </source>
</evidence>
<protein>
    <submittedName>
        <fullName evidence="1">Uncharacterized protein</fullName>
    </submittedName>
</protein>
<reference evidence="1" key="1">
    <citation type="submission" date="2014-09" db="EMBL/GenBank/DDBJ databases">
        <authorList>
            <person name="Magalhaes I.L.F."/>
            <person name="Oliveira U."/>
            <person name="Santos F.R."/>
            <person name="Vidigal T.H.D.A."/>
            <person name="Brescovit A.D."/>
            <person name="Santos A.J."/>
        </authorList>
    </citation>
    <scope>NUCLEOTIDE SEQUENCE</scope>
    <source>
        <tissue evidence="1">Shoot tissue taken approximately 20 cm above the soil surface</tissue>
    </source>
</reference>
<dbReference type="AlphaFoldDB" id="A0A0A9DA72"/>
<name>A0A0A9DA72_ARUDO</name>
<proteinExistence type="predicted"/>
<organism evidence="1">
    <name type="scientific">Arundo donax</name>
    <name type="common">Giant reed</name>
    <name type="synonym">Donax arundinaceus</name>
    <dbReference type="NCBI Taxonomy" id="35708"/>
    <lineage>
        <taxon>Eukaryota</taxon>
        <taxon>Viridiplantae</taxon>
        <taxon>Streptophyta</taxon>
        <taxon>Embryophyta</taxon>
        <taxon>Tracheophyta</taxon>
        <taxon>Spermatophyta</taxon>
        <taxon>Magnoliopsida</taxon>
        <taxon>Liliopsida</taxon>
        <taxon>Poales</taxon>
        <taxon>Poaceae</taxon>
        <taxon>PACMAD clade</taxon>
        <taxon>Arundinoideae</taxon>
        <taxon>Arundineae</taxon>
        <taxon>Arundo</taxon>
    </lineage>
</organism>
<dbReference type="EMBL" id="GBRH01215335">
    <property type="protein sequence ID" value="JAD82560.1"/>
    <property type="molecule type" value="Transcribed_RNA"/>
</dbReference>